<evidence type="ECO:0000256" key="7">
    <source>
        <dbReference type="ARBA" id="ARBA00022827"/>
    </source>
</evidence>
<comment type="pathway">
    <text evidence="2">Cofactor biosynthesis; NAD(+) biosynthesis; iminoaspartate from L-aspartate (oxidase route): step 1/1.</text>
</comment>
<keyword evidence="8 11" id="KW-0560">Oxidoreductase</keyword>
<dbReference type="Gene3D" id="3.50.50.60">
    <property type="entry name" value="FAD/NAD(P)-binding domain"/>
    <property type="match status" value="1"/>
</dbReference>
<dbReference type="InterPro" id="IPR027477">
    <property type="entry name" value="Succ_DH/fumarate_Rdtase_cat_sf"/>
</dbReference>
<comment type="similarity">
    <text evidence="3">Belongs to the FAD-dependent oxidoreductase 2 family. NadB subfamily.</text>
</comment>
<dbReference type="InterPro" id="IPR036188">
    <property type="entry name" value="FAD/NAD-bd_sf"/>
</dbReference>
<dbReference type="PANTHER" id="PTHR42716:SF2">
    <property type="entry name" value="L-ASPARTATE OXIDASE, CHLOROPLASTIC"/>
    <property type="match status" value="1"/>
</dbReference>
<dbReference type="InterPro" id="IPR037099">
    <property type="entry name" value="Fum_R/Succ_DH_flav-like_C_sf"/>
</dbReference>
<dbReference type="InterPro" id="IPR005288">
    <property type="entry name" value="NadB"/>
</dbReference>
<accession>A0A160U2T2</accession>
<dbReference type="SUPFAM" id="SSF51905">
    <property type="entry name" value="FAD/NAD(P)-binding domain"/>
    <property type="match status" value="1"/>
</dbReference>
<dbReference type="InterPro" id="IPR015939">
    <property type="entry name" value="Fum_Rdtase/Succ_DH_flav-like_C"/>
</dbReference>
<dbReference type="EC" id="1.4.3.16" evidence="4"/>
<dbReference type="SUPFAM" id="SSF56425">
    <property type="entry name" value="Succinate dehydrogenase/fumarate reductase flavoprotein, catalytic domain"/>
    <property type="match status" value="1"/>
</dbReference>
<dbReference type="UniPathway" id="UPA00253">
    <property type="reaction ID" value="UER00326"/>
</dbReference>
<evidence type="ECO:0000256" key="2">
    <source>
        <dbReference type="ARBA" id="ARBA00004950"/>
    </source>
</evidence>
<keyword evidence="6" id="KW-0662">Pyridine nucleotide biosynthesis</keyword>
<evidence type="ECO:0000313" key="11">
    <source>
        <dbReference type="EMBL" id="CUS56749.1"/>
    </source>
</evidence>
<evidence type="ECO:0000256" key="8">
    <source>
        <dbReference type="ARBA" id="ARBA00023002"/>
    </source>
</evidence>
<keyword evidence="5" id="KW-0285">Flavoprotein</keyword>
<reference evidence="11" key="1">
    <citation type="submission" date="2015-10" db="EMBL/GenBank/DDBJ databases">
        <authorList>
            <person name="Gilbert D.G."/>
        </authorList>
    </citation>
    <scope>NUCLEOTIDE SEQUENCE</scope>
</reference>
<evidence type="ECO:0000259" key="9">
    <source>
        <dbReference type="Pfam" id="PF00890"/>
    </source>
</evidence>
<dbReference type="GO" id="GO:0034628">
    <property type="term" value="P:'de novo' NAD+ biosynthetic process from L-aspartate"/>
    <property type="evidence" value="ECO:0007669"/>
    <property type="project" value="TreeGrafter"/>
</dbReference>
<protein>
    <recommendedName>
        <fullName evidence="4">L-aspartate oxidase</fullName>
        <ecNumber evidence="4">1.4.3.16</ecNumber>
    </recommendedName>
</protein>
<dbReference type="GO" id="GO:0008734">
    <property type="term" value="F:L-aspartate oxidase activity"/>
    <property type="evidence" value="ECO:0007669"/>
    <property type="project" value="UniProtKB-EC"/>
</dbReference>
<dbReference type="Gene3D" id="1.20.58.100">
    <property type="entry name" value="Fumarate reductase/succinate dehydrogenase flavoprotein-like, C-terminal domain"/>
    <property type="match status" value="1"/>
</dbReference>
<dbReference type="AlphaFoldDB" id="A0A160U2T2"/>
<evidence type="ECO:0000256" key="1">
    <source>
        <dbReference type="ARBA" id="ARBA00001974"/>
    </source>
</evidence>
<dbReference type="PANTHER" id="PTHR42716">
    <property type="entry name" value="L-ASPARTATE OXIDASE"/>
    <property type="match status" value="1"/>
</dbReference>
<sequence>MSASIPQTLTANGPVDDDVLIVGAGLAGLFLALQLAPRPCTVISPAPLGQAASSAWAQGGLAAAMHPLDSPEQHAADTVAAGAGLVDPIIARLIAEEGPARVRDLVALGVPFDRTPDGALALSLEAAHSHPRVARVAGDLAGKAIMDALVAAVAAAPHITIIEGVRATGLMQDANLQVAGVILRDNAGTLSTRTARETVLCTGGSGGLFQVTTNPPEARGDAVAMAWEAGALIADLEFVQFHPTAIDIGRDPAPLATEALRGEGATLHNRDGTAFMASYHELAELAPRDEVARAVHTERLSGRGAFLDCRTAVGEHFPDHFPTVFGTCKSAGIDPRTELIPVAPAAHYHMGGIVPDFWGRSSLDGLSVCGECTSTGVHGANRLASNSLLEAVVFAHRIAERLREAEFATPNASTGHVPGALPVPALQELRGAMSEKCGVVRNATGMTSVLELIERLNTIHGPARALTTARLIVQAAINRKESRGGHFRSDYPDMIEPERQFLLKDFEETVRV</sequence>
<name>A0A160U2T2_9ZZZZ</name>
<dbReference type="Gene3D" id="3.90.700.10">
    <property type="entry name" value="Succinate dehydrogenase/fumarate reductase flavoprotein, catalytic domain"/>
    <property type="match status" value="1"/>
</dbReference>
<dbReference type="FunFam" id="3.90.700.10:FF:000002">
    <property type="entry name" value="L-aspartate oxidase"/>
    <property type="match status" value="1"/>
</dbReference>
<evidence type="ECO:0000256" key="6">
    <source>
        <dbReference type="ARBA" id="ARBA00022642"/>
    </source>
</evidence>
<evidence type="ECO:0000256" key="5">
    <source>
        <dbReference type="ARBA" id="ARBA00022630"/>
    </source>
</evidence>
<proteinExistence type="inferred from homology"/>
<dbReference type="Pfam" id="PF00890">
    <property type="entry name" value="FAD_binding_2"/>
    <property type="match status" value="1"/>
</dbReference>
<feature type="domain" description="Fumarate reductase/succinate dehydrogenase flavoprotein-like C-terminal" evidence="10">
    <location>
        <begin position="465"/>
        <end position="493"/>
    </location>
</feature>
<dbReference type="Pfam" id="PF02910">
    <property type="entry name" value="Succ_DH_flav_C"/>
    <property type="match status" value="1"/>
</dbReference>
<evidence type="ECO:0000256" key="4">
    <source>
        <dbReference type="ARBA" id="ARBA00012173"/>
    </source>
</evidence>
<dbReference type="NCBIfam" id="NF005701">
    <property type="entry name" value="PRK07512.1"/>
    <property type="match status" value="1"/>
</dbReference>
<evidence type="ECO:0000256" key="3">
    <source>
        <dbReference type="ARBA" id="ARBA00008562"/>
    </source>
</evidence>
<evidence type="ECO:0000259" key="10">
    <source>
        <dbReference type="Pfam" id="PF02910"/>
    </source>
</evidence>
<keyword evidence="7" id="KW-0274">FAD</keyword>
<organism evidence="11">
    <name type="scientific">hydrothermal vent metagenome</name>
    <dbReference type="NCBI Taxonomy" id="652676"/>
    <lineage>
        <taxon>unclassified sequences</taxon>
        <taxon>metagenomes</taxon>
        <taxon>ecological metagenomes</taxon>
    </lineage>
</organism>
<comment type="cofactor">
    <cofactor evidence="1">
        <name>FAD</name>
        <dbReference type="ChEBI" id="CHEBI:57692"/>
    </cofactor>
</comment>
<dbReference type="InterPro" id="IPR003953">
    <property type="entry name" value="FAD-dep_OxRdtase_2_FAD-bd"/>
</dbReference>
<gene>
    <name evidence="11" type="ORF">MGWOODY_Hyp2150</name>
</gene>
<feature type="domain" description="FAD-dependent oxidoreductase 2 FAD-binding" evidence="9">
    <location>
        <begin position="18"/>
        <end position="388"/>
    </location>
</feature>
<dbReference type="SUPFAM" id="SSF46977">
    <property type="entry name" value="Succinate dehydrogenase/fumarate reductase flavoprotein C-terminal domain"/>
    <property type="match status" value="1"/>
</dbReference>
<dbReference type="EMBL" id="CZQD01000032">
    <property type="protein sequence ID" value="CUS56749.1"/>
    <property type="molecule type" value="Genomic_DNA"/>
</dbReference>